<comment type="caution">
    <text evidence="8">The sequence shown here is derived from an EMBL/GenBank/DDBJ whole genome shotgun (WGS) entry which is preliminary data.</text>
</comment>
<keyword evidence="8" id="KW-0675">Receptor</keyword>
<comment type="similarity">
    <text evidence="4">Belongs to the TonB-dependent receptor family.</text>
</comment>
<keyword evidence="3" id="KW-0998">Cell outer membrane</keyword>
<name>A0ABW2IQ59_9PROT</name>
<dbReference type="InterPro" id="IPR010104">
    <property type="entry name" value="TonB_rcpt_bac"/>
</dbReference>
<dbReference type="Gene3D" id="2.40.170.20">
    <property type="entry name" value="TonB-dependent receptor, beta-barrel domain"/>
    <property type="match status" value="1"/>
</dbReference>
<evidence type="ECO:0000256" key="3">
    <source>
        <dbReference type="ARBA" id="ARBA00023237"/>
    </source>
</evidence>
<dbReference type="SUPFAM" id="SSF56935">
    <property type="entry name" value="Porins"/>
    <property type="match status" value="1"/>
</dbReference>
<keyword evidence="4" id="KW-0798">TonB box</keyword>
<dbReference type="InterPro" id="IPR037066">
    <property type="entry name" value="Plug_dom_sf"/>
</dbReference>
<dbReference type="EMBL" id="JBHTBR010000009">
    <property type="protein sequence ID" value="MFC7293058.1"/>
    <property type="molecule type" value="Genomic_DNA"/>
</dbReference>
<keyword evidence="9" id="KW-1185">Reference proteome</keyword>
<dbReference type="Gene3D" id="2.170.130.10">
    <property type="entry name" value="TonB-dependent receptor, plug domain"/>
    <property type="match status" value="1"/>
</dbReference>
<dbReference type="InterPro" id="IPR036942">
    <property type="entry name" value="Beta-barrel_TonB_sf"/>
</dbReference>
<evidence type="ECO:0000259" key="6">
    <source>
        <dbReference type="Pfam" id="PF00593"/>
    </source>
</evidence>
<protein>
    <submittedName>
        <fullName evidence="8">TonB-dependent receptor</fullName>
    </submittedName>
</protein>
<dbReference type="NCBIfam" id="TIGR01782">
    <property type="entry name" value="TonB-Xanth-Caul"/>
    <property type="match status" value="1"/>
</dbReference>
<keyword evidence="2 4" id="KW-0472">Membrane</keyword>
<dbReference type="InterPro" id="IPR012910">
    <property type="entry name" value="Plug_dom"/>
</dbReference>
<dbReference type="PANTHER" id="PTHR40980">
    <property type="entry name" value="PLUG DOMAIN-CONTAINING PROTEIN"/>
    <property type="match status" value="1"/>
</dbReference>
<feature type="domain" description="TonB-dependent receptor-like beta-barrel" evidence="6">
    <location>
        <begin position="571"/>
        <end position="1040"/>
    </location>
</feature>
<comment type="subcellular location">
    <subcellularLocation>
        <location evidence="1 4">Cell outer membrane</location>
    </subcellularLocation>
</comment>
<proteinExistence type="inferred from homology"/>
<dbReference type="PANTHER" id="PTHR40980:SF3">
    <property type="entry name" value="TONB-DEPENDENT RECEPTOR-LIKE BETA-BARREL DOMAIN-CONTAINING PROTEIN"/>
    <property type="match status" value="1"/>
</dbReference>
<dbReference type="Gene3D" id="3.55.50.30">
    <property type="match status" value="1"/>
</dbReference>
<dbReference type="InterPro" id="IPR000531">
    <property type="entry name" value="Beta-barrel_TonB"/>
</dbReference>
<feature type="region of interest" description="Disordered" evidence="5">
    <location>
        <begin position="878"/>
        <end position="906"/>
    </location>
</feature>
<feature type="domain" description="TonB-dependent receptor plug" evidence="7">
    <location>
        <begin position="175"/>
        <end position="281"/>
    </location>
</feature>
<evidence type="ECO:0000259" key="7">
    <source>
        <dbReference type="Pfam" id="PF07715"/>
    </source>
</evidence>
<dbReference type="Proteomes" id="UP001596492">
    <property type="component" value="Unassembled WGS sequence"/>
</dbReference>
<accession>A0ABW2IQ59</accession>
<gene>
    <name evidence="8" type="ORF">ACFQS8_15660</name>
</gene>
<evidence type="ECO:0000313" key="8">
    <source>
        <dbReference type="EMBL" id="MFC7293058.1"/>
    </source>
</evidence>
<organism evidence="8 9">
    <name type="scientific">Hirschia litorea</name>
    <dbReference type="NCBI Taxonomy" id="1199156"/>
    <lineage>
        <taxon>Bacteria</taxon>
        <taxon>Pseudomonadati</taxon>
        <taxon>Pseudomonadota</taxon>
        <taxon>Alphaproteobacteria</taxon>
        <taxon>Hyphomonadales</taxon>
        <taxon>Hyphomonadaceae</taxon>
        <taxon>Hirschia</taxon>
    </lineage>
</organism>
<dbReference type="Pfam" id="PF00593">
    <property type="entry name" value="TonB_dep_Rec_b-barrel"/>
    <property type="match status" value="1"/>
</dbReference>
<evidence type="ECO:0000256" key="4">
    <source>
        <dbReference type="RuleBase" id="RU003357"/>
    </source>
</evidence>
<evidence type="ECO:0000256" key="1">
    <source>
        <dbReference type="ARBA" id="ARBA00004442"/>
    </source>
</evidence>
<evidence type="ECO:0000256" key="2">
    <source>
        <dbReference type="ARBA" id="ARBA00023136"/>
    </source>
</evidence>
<dbReference type="RefSeq" id="WP_382169134.1">
    <property type="nucleotide sequence ID" value="NZ_JBHTBR010000009.1"/>
</dbReference>
<sequence>MATTICSLPFAQAQTLDDRYDFHIETGTLGSVLDEFVDTANIQLLYPHELSNVTGLNPVIGQYTIEEALQVLLEGTHFSGGLTKSGVIVIALNNSGRPQEREAVMSIGELQKTKKKALLAGAAAMALSMSNQQAVAQANDDVVAVGTTAQDENLTQDVIVVTGIRKSLQDAAAIKRNADGVVDAISAEDIGKFPDTNLAESLQRITGVSIDRSNGEGNQVSVRGFGPRFNLVTLNGRQMPKASTQADVNVNRGFNFRELSSEVVSGVEVLKTGRANVASGGIGSTINIKTSRPLDIGKQQISLGVKGVVDTTNEAGDDVTPEIVGLYSNVFMDGRLGILVSAAHAERNSRSEQVKIDGWIRDDGTTYTGVDRSGIDRSTNPTGTFFVPRNYVLNVGDHDRQRQNYQGVVQFKPTDRLTATLDYTGSRFQDDFTELETSFWFDSDSGTMGVADANGTVTSPRHNNHRMNFGGLAKTTEIVGDSFGANLEWEATDDLTLVFDYHNSVSKSQPDGNLGEVLTVLSGNTFDVDIGVDMTGNDIPNTVVVDSRVPGGTAFAASAIQADVSVGRGRQIENTVEQAQIGGVWENALDNGFKRLNFGASYTNYQYDDFNRFWFAVVDTVDISNFPVSFVPRGDVAANFSGQETLFQNRAIYDVNALNRLVDDGIDFENVETGFPPFFSSVTEETLSAYLSGDFEAEFHGLPIDVNAGVRIEKTETTGSSTSNLPRGLRHLTNESLEQIAADSADIETNTADYTEFLPNIDAKLNFTDNLIGRLSYSRTITRSNLEDLAPGTVITNTRPSSGTGISDGIFTARQGDTGLLPYSSNNIDASLEWYYGDEGKFGAGEGSYFSIGYFSKDVQNFIGTQVFERTINSSLGVPITDPSANPRPGCPDSTGNTPACESQPGDPVATFDVVATSNLGSAKVDGFEVNLQHLIGDTGFGFIANATFVDSDAEYDINSLEQRVALPGLSDSANLVAFYDKHGFQARAAYNWRDEFLLQTNQFHSPDEPVFTEAYGQLDVSASYEINGNFTVFLEGLNVTEEGIQQHGRFNNQFLRAEAYGARYNFGVRASF</sequence>
<evidence type="ECO:0000313" key="9">
    <source>
        <dbReference type="Proteomes" id="UP001596492"/>
    </source>
</evidence>
<dbReference type="Pfam" id="PF07715">
    <property type="entry name" value="Plug"/>
    <property type="match status" value="1"/>
</dbReference>
<evidence type="ECO:0000256" key="5">
    <source>
        <dbReference type="SAM" id="MobiDB-lite"/>
    </source>
</evidence>
<reference evidence="9" key="1">
    <citation type="journal article" date="2019" name="Int. J. Syst. Evol. Microbiol.">
        <title>The Global Catalogue of Microorganisms (GCM) 10K type strain sequencing project: providing services to taxonomists for standard genome sequencing and annotation.</title>
        <authorList>
            <consortium name="The Broad Institute Genomics Platform"/>
            <consortium name="The Broad Institute Genome Sequencing Center for Infectious Disease"/>
            <person name="Wu L."/>
            <person name="Ma J."/>
        </authorList>
    </citation>
    <scope>NUCLEOTIDE SEQUENCE [LARGE SCALE GENOMIC DNA]</scope>
    <source>
        <strain evidence="9">CCUG 51308</strain>
    </source>
</reference>